<evidence type="ECO:0000313" key="1">
    <source>
        <dbReference type="EMBL" id="MEP0862953.1"/>
    </source>
</evidence>
<keyword evidence="2" id="KW-1185">Reference proteome</keyword>
<comment type="caution">
    <text evidence="1">The sequence shown here is derived from an EMBL/GenBank/DDBJ whole genome shotgun (WGS) entry which is preliminary data.</text>
</comment>
<dbReference type="Proteomes" id="UP001442494">
    <property type="component" value="Unassembled WGS sequence"/>
</dbReference>
<dbReference type="EMBL" id="JAMPKK010000001">
    <property type="protein sequence ID" value="MEP0862953.1"/>
    <property type="molecule type" value="Genomic_DNA"/>
</dbReference>
<protein>
    <submittedName>
        <fullName evidence="1">Uncharacterized protein</fullName>
    </submittedName>
</protein>
<organism evidence="1 2">
    <name type="scientific">Funiculus sociatus GB2-A5</name>
    <dbReference type="NCBI Taxonomy" id="2933946"/>
    <lineage>
        <taxon>Bacteria</taxon>
        <taxon>Bacillati</taxon>
        <taxon>Cyanobacteriota</taxon>
        <taxon>Cyanophyceae</taxon>
        <taxon>Coleofasciculales</taxon>
        <taxon>Coleofasciculaceae</taxon>
        <taxon>Funiculus</taxon>
    </lineage>
</organism>
<sequence>MIATEGDAIAFPQIPNLCISERDHTAYSKSDLNAIAFELPQVVSQWIQDEKSCM</sequence>
<gene>
    <name evidence="1" type="ORF">NDI37_00460</name>
</gene>
<accession>A0ABV0JHP3</accession>
<reference evidence="1 2" key="1">
    <citation type="submission" date="2022-04" db="EMBL/GenBank/DDBJ databases">
        <title>Positive selection, recombination, and allopatry shape intraspecific diversity of widespread and dominant cyanobacteria.</title>
        <authorList>
            <person name="Wei J."/>
            <person name="Shu W."/>
            <person name="Hu C."/>
        </authorList>
    </citation>
    <scope>NUCLEOTIDE SEQUENCE [LARGE SCALE GENOMIC DNA]</scope>
    <source>
        <strain evidence="1 2">GB2-A5</strain>
    </source>
</reference>
<evidence type="ECO:0000313" key="2">
    <source>
        <dbReference type="Proteomes" id="UP001442494"/>
    </source>
</evidence>
<name>A0ABV0JHP3_9CYAN</name>
<proteinExistence type="predicted"/>
<dbReference type="RefSeq" id="WP_190424289.1">
    <property type="nucleotide sequence ID" value="NZ_JAMPKK010000001.1"/>
</dbReference>